<keyword evidence="2" id="KW-0812">Transmembrane</keyword>
<feature type="transmembrane region" description="Helical" evidence="2">
    <location>
        <begin position="121"/>
        <end position="144"/>
    </location>
</feature>
<feature type="compositionally biased region" description="Polar residues" evidence="1">
    <location>
        <begin position="360"/>
        <end position="373"/>
    </location>
</feature>
<name>A0A0M4CGN2_9CORY</name>
<feature type="transmembrane region" description="Helical" evidence="2">
    <location>
        <begin position="310"/>
        <end position="328"/>
    </location>
</feature>
<feature type="transmembrane region" description="Helical" evidence="2">
    <location>
        <begin position="279"/>
        <end position="298"/>
    </location>
</feature>
<gene>
    <name evidence="3" type="ORF">CDES_01360</name>
</gene>
<protein>
    <recommendedName>
        <fullName evidence="5">DMT family transporter</fullName>
    </recommendedName>
</protein>
<dbReference type="NCBIfam" id="NF038012">
    <property type="entry name" value="DMT_1"/>
    <property type="match status" value="1"/>
</dbReference>
<sequence length="373" mass="40304">MLRQPRSWRPPADIPIVSKSSPAAEQYPGNCVKINTATSHLNLKSITLYQVQSNLLAVLFALASALTIAWGTVVRHRIALRTPKDDSLRSSPLLNALMTPMWWAGMSTAMLAYFLQTVALGFGTLLVVQPVLVLSLMFTLPLSARFNGYRLRKSEITWASLLTIAVAVMVVLGRPLPGNPHPPLNRWIPALLVGLAVLGGMWLLAQYVFKKDKALILGLVTGALFGYVAVMSKAAVDIFIHQGIHGLIFNWEGYGLILTALLGTIVQQYSFNAGELQKSLPAMTIAEPIVAFALGYLVLGEKFQVVDWQWIAMGTALLVMVVSTIALSRTSSMPAKPKAKDKAKDTAKDTADLKADPTNGAGSTPINSPTSQS</sequence>
<feature type="transmembrane region" description="Helical" evidence="2">
    <location>
        <begin position="156"/>
        <end position="175"/>
    </location>
</feature>
<feature type="transmembrane region" description="Helical" evidence="2">
    <location>
        <begin position="93"/>
        <end position="115"/>
    </location>
</feature>
<dbReference type="EMBL" id="CP009220">
    <property type="protein sequence ID" value="ALC04746.1"/>
    <property type="molecule type" value="Genomic_DNA"/>
</dbReference>
<evidence type="ECO:0000313" key="3">
    <source>
        <dbReference type="EMBL" id="ALC04746.1"/>
    </source>
</evidence>
<feature type="region of interest" description="Disordered" evidence="1">
    <location>
        <begin position="1"/>
        <end position="23"/>
    </location>
</feature>
<dbReference type="Proteomes" id="UP000068067">
    <property type="component" value="Chromosome"/>
</dbReference>
<feature type="transmembrane region" description="Helical" evidence="2">
    <location>
        <begin position="216"/>
        <end position="236"/>
    </location>
</feature>
<feature type="transmembrane region" description="Helical" evidence="2">
    <location>
        <begin position="55"/>
        <end position="73"/>
    </location>
</feature>
<dbReference type="PANTHER" id="PTHR40761:SF1">
    <property type="entry name" value="CONSERVED INTEGRAL MEMBRANE ALANINE VALINE AND LEUCINE RICH PROTEIN-RELATED"/>
    <property type="match status" value="1"/>
</dbReference>
<dbReference type="KEGG" id="cdx:CDES_01360"/>
<reference evidence="3 4" key="1">
    <citation type="submission" date="2014-08" db="EMBL/GenBank/DDBJ databases">
        <title>Complete genome sequence of Corynebacterium deserti GIMN1.010 (=DSM 45689), isolated from desert sand in western China.</title>
        <authorList>
            <person name="Ruckert C."/>
            <person name="Albersmeier A."/>
            <person name="Kalinowski J."/>
        </authorList>
    </citation>
    <scope>NUCLEOTIDE SEQUENCE [LARGE SCALE GENOMIC DNA]</scope>
    <source>
        <strain evidence="3 4">GIMN1.010</strain>
    </source>
</reference>
<dbReference type="PATRIC" id="fig|931089.4.peg.275"/>
<feature type="transmembrane region" description="Helical" evidence="2">
    <location>
        <begin position="187"/>
        <end position="209"/>
    </location>
</feature>
<evidence type="ECO:0000313" key="4">
    <source>
        <dbReference type="Proteomes" id="UP000068067"/>
    </source>
</evidence>
<dbReference type="STRING" id="931089.CDES_01360"/>
<keyword evidence="2" id="KW-1133">Transmembrane helix</keyword>
<accession>A0A0M4CGN2</accession>
<dbReference type="PANTHER" id="PTHR40761">
    <property type="entry name" value="CONSERVED INTEGRAL MEMBRANE ALANINE VALINE AND LEUCINE RICH PROTEIN-RELATED"/>
    <property type="match status" value="1"/>
</dbReference>
<evidence type="ECO:0000256" key="1">
    <source>
        <dbReference type="SAM" id="MobiDB-lite"/>
    </source>
</evidence>
<keyword evidence="2" id="KW-0472">Membrane</keyword>
<proteinExistence type="predicted"/>
<keyword evidence="4" id="KW-1185">Reference proteome</keyword>
<feature type="compositionally biased region" description="Basic and acidic residues" evidence="1">
    <location>
        <begin position="338"/>
        <end position="355"/>
    </location>
</feature>
<dbReference type="AlphaFoldDB" id="A0A0M4CGN2"/>
<feature type="transmembrane region" description="Helical" evidence="2">
    <location>
        <begin position="248"/>
        <end position="267"/>
    </location>
</feature>
<evidence type="ECO:0000256" key="2">
    <source>
        <dbReference type="SAM" id="Phobius"/>
    </source>
</evidence>
<organism evidence="3 4">
    <name type="scientific">Corynebacterium deserti GIMN1.010</name>
    <dbReference type="NCBI Taxonomy" id="931089"/>
    <lineage>
        <taxon>Bacteria</taxon>
        <taxon>Bacillati</taxon>
        <taxon>Actinomycetota</taxon>
        <taxon>Actinomycetes</taxon>
        <taxon>Mycobacteriales</taxon>
        <taxon>Corynebacteriaceae</taxon>
        <taxon>Corynebacterium</taxon>
    </lineage>
</organism>
<evidence type="ECO:0008006" key="5">
    <source>
        <dbReference type="Google" id="ProtNLM"/>
    </source>
</evidence>
<feature type="region of interest" description="Disordered" evidence="1">
    <location>
        <begin position="332"/>
        <end position="373"/>
    </location>
</feature>